<gene>
    <name evidence="1" type="ORF">ENW73_02075</name>
</gene>
<proteinExistence type="predicted"/>
<dbReference type="AlphaFoldDB" id="A0A7C6EBZ9"/>
<dbReference type="EMBL" id="DTLI01000049">
    <property type="protein sequence ID" value="HHS51641.1"/>
    <property type="molecule type" value="Genomic_DNA"/>
</dbReference>
<dbReference type="InterPro" id="IPR007546">
    <property type="entry name" value="DUF503"/>
</dbReference>
<organism evidence="1">
    <name type="scientific">candidate division WOR-3 bacterium</name>
    <dbReference type="NCBI Taxonomy" id="2052148"/>
    <lineage>
        <taxon>Bacteria</taxon>
        <taxon>Bacteria division WOR-3</taxon>
    </lineage>
</organism>
<comment type="caution">
    <text evidence="1">The sequence shown here is derived from an EMBL/GenBank/DDBJ whole genome shotgun (WGS) entry which is preliminary data.</text>
</comment>
<dbReference type="InterPro" id="IPR036746">
    <property type="entry name" value="TT1725-like_sf"/>
</dbReference>
<accession>A0A7C6EBZ9</accession>
<dbReference type="PANTHER" id="PTHR36441:SF1">
    <property type="entry name" value="DUF503 DOMAIN-CONTAINING PROTEIN"/>
    <property type="match status" value="1"/>
</dbReference>
<evidence type="ECO:0000313" key="1">
    <source>
        <dbReference type="EMBL" id="HHS51641.1"/>
    </source>
</evidence>
<dbReference type="Gene3D" id="3.30.70.1120">
    <property type="entry name" value="TT1725-like"/>
    <property type="match status" value="1"/>
</dbReference>
<protein>
    <submittedName>
        <fullName evidence="1">DUF503 domain-containing protein</fullName>
    </submittedName>
</protein>
<sequence length="94" mass="10795">MVVGLLLVDLILGSGHSLKEKRSVLLSLIKKLQNQFNISIAEVNYQDLWQRSQLAVVCVNTEWQAVERILQRIVAVIQSDPRCTLLNSEFRKIY</sequence>
<dbReference type="Pfam" id="PF04456">
    <property type="entry name" value="DUF503"/>
    <property type="match status" value="1"/>
</dbReference>
<name>A0A7C6EBZ9_UNCW3</name>
<reference evidence="1" key="1">
    <citation type="journal article" date="2020" name="mSystems">
        <title>Genome- and Community-Level Interaction Insights into Carbon Utilization and Element Cycling Functions of Hydrothermarchaeota in Hydrothermal Sediment.</title>
        <authorList>
            <person name="Zhou Z."/>
            <person name="Liu Y."/>
            <person name="Xu W."/>
            <person name="Pan J."/>
            <person name="Luo Z.H."/>
            <person name="Li M."/>
        </authorList>
    </citation>
    <scope>NUCLEOTIDE SEQUENCE [LARGE SCALE GENOMIC DNA]</scope>
    <source>
        <strain evidence="1">SpSt-876</strain>
    </source>
</reference>
<dbReference type="SUPFAM" id="SSF103007">
    <property type="entry name" value="Hypothetical protein TT1725"/>
    <property type="match status" value="1"/>
</dbReference>
<dbReference type="PANTHER" id="PTHR36441">
    <property type="entry name" value="HYPOTHETICAL CYTOSOLIC PROTEIN"/>
    <property type="match status" value="1"/>
</dbReference>